<dbReference type="Pfam" id="PF07717">
    <property type="entry name" value="OB_NTP_bind"/>
    <property type="match status" value="1"/>
</dbReference>
<accession>A0A0D7APW3</accession>
<feature type="region of interest" description="Disordered" evidence="8">
    <location>
        <begin position="1"/>
        <end position="79"/>
    </location>
</feature>
<dbReference type="SMART" id="SM00487">
    <property type="entry name" value="DEXDc"/>
    <property type="match status" value="1"/>
</dbReference>
<evidence type="ECO:0000313" key="12">
    <source>
        <dbReference type="Proteomes" id="UP000054144"/>
    </source>
</evidence>
<dbReference type="SMART" id="SM00490">
    <property type="entry name" value="HELICc"/>
    <property type="match status" value="1"/>
</dbReference>
<dbReference type="EC" id="3.6.4.13" evidence="2"/>
<feature type="compositionally biased region" description="Low complexity" evidence="8">
    <location>
        <begin position="37"/>
        <end position="61"/>
    </location>
</feature>
<evidence type="ECO:0000259" key="10">
    <source>
        <dbReference type="PROSITE" id="PS51194"/>
    </source>
</evidence>
<dbReference type="PANTHER" id="PTHR18934">
    <property type="entry name" value="ATP-DEPENDENT RNA HELICASE"/>
    <property type="match status" value="1"/>
</dbReference>
<dbReference type="InterPro" id="IPR007502">
    <property type="entry name" value="Helicase-assoc_dom"/>
</dbReference>
<reference evidence="11 12" key="1">
    <citation type="journal article" date="2015" name="Fungal Genet. Biol.">
        <title>Evolution of novel wood decay mechanisms in Agaricales revealed by the genome sequences of Fistulina hepatica and Cylindrobasidium torrendii.</title>
        <authorList>
            <person name="Floudas D."/>
            <person name="Held B.W."/>
            <person name="Riley R."/>
            <person name="Nagy L.G."/>
            <person name="Koehler G."/>
            <person name="Ransdell A.S."/>
            <person name="Younus H."/>
            <person name="Chow J."/>
            <person name="Chiniquy J."/>
            <person name="Lipzen A."/>
            <person name="Tritt A."/>
            <person name="Sun H."/>
            <person name="Haridas S."/>
            <person name="LaButti K."/>
            <person name="Ohm R.A."/>
            <person name="Kues U."/>
            <person name="Blanchette R.A."/>
            <person name="Grigoriev I.V."/>
            <person name="Minto R.E."/>
            <person name="Hibbett D.S."/>
        </authorList>
    </citation>
    <scope>NUCLEOTIDE SEQUENCE [LARGE SCALE GENOMIC DNA]</scope>
    <source>
        <strain evidence="11 12">ATCC 64428</strain>
    </source>
</reference>
<keyword evidence="5 11" id="KW-0347">Helicase</keyword>
<dbReference type="InterPro" id="IPR011709">
    <property type="entry name" value="DEAD-box_helicase_OB_fold"/>
</dbReference>
<evidence type="ECO:0000256" key="5">
    <source>
        <dbReference type="ARBA" id="ARBA00022806"/>
    </source>
</evidence>
<dbReference type="Pfam" id="PF00270">
    <property type="entry name" value="DEAD"/>
    <property type="match status" value="1"/>
</dbReference>
<dbReference type="Proteomes" id="UP000054144">
    <property type="component" value="Unassembled WGS sequence"/>
</dbReference>
<feature type="domain" description="Helicase C-terminal" evidence="10">
    <location>
        <begin position="296"/>
        <end position="478"/>
    </location>
</feature>
<dbReference type="EMBL" id="KN881587">
    <property type="protein sequence ID" value="KIY53779.1"/>
    <property type="molecule type" value="Genomic_DNA"/>
</dbReference>
<dbReference type="InterPro" id="IPR014001">
    <property type="entry name" value="Helicase_ATP-bd"/>
</dbReference>
<dbReference type="AlphaFoldDB" id="A0A0D7APW3"/>
<dbReference type="GO" id="GO:0016787">
    <property type="term" value="F:hydrolase activity"/>
    <property type="evidence" value="ECO:0007669"/>
    <property type="project" value="UniProtKB-KW"/>
</dbReference>
<dbReference type="OrthoDB" id="10253254at2759"/>
<dbReference type="PANTHER" id="PTHR18934:SF118">
    <property type="entry name" value="ATP-DEPENDENT RNA HELICASE DHX33"/>
    <property type="match status" value="1"/>
</dbReference>
<dbReference type="GO" id="GO:0003725">
    <property type="term" value="F:double-stranded RNA binding"/>
    <property type="evidence" value="ECO:0007669"/>
    <property type="project" value="TreeGrafter"/>
</dbReference>
<dbReference type="Gene3D" id="1.20.120.1080">
    <property type="match status" value="1"/>
</dbReference>
<proteinExistence type="inferred from homology"/>
<dbReference type="CDD" id="cd18791">
    <property type="entry name" value="SF2_C_RHA"/>
    <property type="match status" value="1"/>
</dbReference>
<dbReference type="Pfam" id="PF04408">
    <property type="entry name" value="WHD_HA2"/>
    <property type="match status" value="1"/>
</dbReference>
<dbReference type="Gene3D" id="3.40.50.300">
    <property type="entry name" value="P-loop containing nucleotide triphosphate hydrolases"/>
    <property type="match status" value="2"/>
</dbReference>
<dbReference type="GO" id="GO:0003724">
    <property type="term" value="F:RNA helicase activity"/>
    <property type="evidence" value="ECO:0007669"/>
    <property type="project" value="UniProtKB-EC"/>
</dbReference>
<evidence type="ECO:0000259" key="9">
    <source>
        <dbReference type="PROSITE" id="PS51192"/>
    </source>
</evidence>
<dbReference type="InterPro" id="IPR027417">
    <property type="entry name" value="P-loop_NTPase"/>
</dbReference>
<dbReference type="GO" id="GO:0005524">
    <property type="term" value="F:ATP binding"/>
    <property type="evidence" value="ECO:0007669"/>
    <property type="project" value="UniProtKB-KW"/>
</dbReference>
<dbReference type="InterPro" id="IPR048333">
    <property type="entry name" value="HA2_WH"/>
</dbReference>
<name>A0A0D7APW3_9AGAR</name>
<organism evidence="11 12">
    <name type="scientific">Fistulina hepatica ATCC 64428</name>
    <dbReference type="NCBI Taxonomy" id="1128425"/>
    <lineage>
        <taxon>Eukaryota</taxon>
        <taxon>Fungi</taxon>
        <taxon>Dikarya</taxon>
        <taxon>Basidiomycota</taxon>
        <taxon>Agaricomycotina</taxon>
        <taxon>Agaricomycetes</taxon>
        <taxon>Agaricomycetidae</taxon>
        <taxon>Agaricales</taxon>
        <taxon>Fistulinaceae</taxon>
        <taxon>Fistulina</taxon>
    </lineage>
</organism>
<keyword evidence="3" id="KW-0547">Nucleotide-binding</keyword>
<dbReference type="SUPFAM" id="SSF52540">
    <property type="entry name" value="P-loop containing nucleoside triphosphate hydrolases"/>
    <property type="match status" value="1"/>
</dbReference>
<evidence type="ECO:0000256" key="4">
    <source>
        <dbReference type="ARBA" id="ARBA00022801"/>
    </source>
</evidence>
<dbReference type="FunFam" id="3.40.50.300:FF:000578">
    <property type="entry name" value="probable ATP-dependent RNA helicase DHX35"/>
    <property type="match status" value="1"/>
</dbReference>
<comment type="catalytic activity">
    <reaction evidence="7">
        <text>ATP + H2O = ADP + phosphate + H(+)</text>
        <dbReference type="Rhea" id="RHEA:13065"/>
        <dbReference type="ChEBI" id="CHEBI:15377"/>
        <dbReference type="ChEBI" id="CHEBI:15378"/>
        <dbReference type="ChEBI" id="CHEBI:30616"/>
        <dbReference type="ChEBI" id="CHEBI:43474"/>
        <dbReference type="ChEBI" id="CHEBI:456216"/>
        <dbReference type="EC" id="3.6.4.13"/>
    </reaction>
</comment>
<evidence type="ECO:0000256" key="7">
    <source>
        <dbReference type="ARBA" id="ARBA00047984"/>
    </source>
</evidence>
<dbReference type="PROSITE" id="PS51192">
    <property type="entry name" value="HELICASE_ATP_BIND_1"/>
    <property type="match status" value="1"/>
</dbReference>
<evidence type="ECO:0000313" key="11">
    <source>
        <dbReference type="EMBL" id="KIY53779.1"/>
    </source>
</evidence>
<evidence type="ECO:0000256" key="6">
    <source>
        <dbReference type="ARBA" id="ARBA00022840"/>
    </source>
</evidence>
<feature type="domain" description="Helicase ATP-binding" evidence="9">
    <location>
        <begin position="89"/>
        <end position="268"/>
    </location>
</feature>
<keyword evidence="12" id="KW-1185">Reference proteome</keyword>
<dbReference type="InterPro" id="IPR001650">
    <property type="entry name" value="Helicase_C-like"/>
</dbReference>
<dbReference type="PROSITE" id="PS51194">
    <property type="entry name" value="HELICASE_CTER"/>
    <property type="match status" value="1"/>
</dbReference>
<evidence type="ECO:0000256" key="3">
    <source>
        <dbReference type="ARBA" id="ARBA00022741"/>
    </source>
</evidence>
<dbReference type="SMART" id="SM00847">
    <property type="entry name" value="HA2"/>
    <property type="match status" value="1"/>
</dbReference>
<evidence type="ECO:0000256" key="8">
    <source>
        <dbReference type="SAM" id="MobiDB-lite"/>
    </source>
</evidence>
<keyword evidence="6" id="KW-0067">ATP-binding</keyword>
<sequence length="754" mass="82535">MIATISLTPSPRHDNPLFKKKFRRQDDERPNKRLKTNVQDASSSQSAVSDSAGSSKASQNSKRNKKKIPSGIAEQRRDLPITKGKDRIIEHIREHDVTILIGETGSGKTTQVPQYLLESGIGGAIAITQPRRVAATSLAARVSTEQGTPLGTRVGYSVRFDECSDPRPGVTRIKYVTDGMLVREMMSDPTLGKYNVIIIDEAHERTLRTDLLLARLKDAMRQRNDVVRDAKGKHKEGSGPLKVVVMSATLDAEKFSLYFNKAPIVYVAGRQHPVQIYHAKQPQADYVEAATRVFWQVHNTYTKEGGDVLIFLPGQEDIESAEKELRHFAKLLPDSAMQVFVLPMYASLPPSSQRPIFAPAPPHTRKCILATNIAETSLTIPGVRFVIDTGKCKEKRFMVAGGAAGAAAGGGGGVDTLLTRDITQSSALQRAGRAGREGPGYCFRLYTEDAFRAMPAAPEPEILRCSLTSGLLQLKCLGQDLQELDLIDMPSVDAVHAALKTLWLLGALSSTQELTRTGHQMAMFPLEPTYARAILASCEFGCTREVLDIVSVLSASAKLLVDVSDQRESIVEERAKFRSLSGDHVTMLNIMRAYEEVCASADAEGSTKGAGKAARKEWCRKHFLNERALIEARNIRAQLTQTCERLKIDPQASVFSKSASTSDIVTDEAEDKIVKALAHGLAQNSAFLQPDGTYKQTMGRSTVKIHPSSVLCGKKVPAVVYDELVFTSQVYARNVSSIPKAFFATLGALNQQRS</sequence>
<protein>
    <recommendedName>
        <fullName evidence="2">RNA helicase</fullName>
        <ecNumber evidence="2">3.6.4.13</ecNumber>
    </recommendedName>
</protein>
<evidence type="ECO:0000256" key="2">
    <source>
        <dbReference type="ARBA" id="ARBA00012552"/>
    </source>
</evidence>
<gene>
    <name evidence="11" type="ORF">FISHEDRAFT_68541</name>
</gene>
<dbReference type="GO" id="GO:0005730">
    <property type="term" value="C:nucleolus"/>
    <property type="evidence" value="ECO:0007669"/>
    <property type="project" value="UniProtKB-ARBA"/>
</dbReference>
<keyword evidence="4" id="KW-0378">Hydrolase</keyword>
<dbReference type="Pfam" id="PF21010">
    <property type="entry name" value="HA2_C"/>
    <property type="match status" value="1"/>
</dbReference>
<dbReference type="GO" id="GO:0045943">
    <property type="term" value="P:positive regulation of transcription by RNA polymerase I"/>
    <property type="evidence" value="ECO:0007669"/>
    <property type="project" value="TreeGrafter"/>
</dbReference>
<comment type="similarity">
    <text evidence="1">Belongs to the DEAD box helicase family. DEAH subfamily.</text>
</comment>
<dbReference type="Pfam" id="PF00271">
    <property type="entry name" value="Helicase_C"/>
    <property type="match status" value="1"/>
</dbReference>
<dbReference type="InterPro" id="IPR011545">
    <property type="entry name" value="DEAD/DEAH_box_helicase_dom"/>
</dbReference>
<evidence type="ECO:0000256" key="1">
    <source>
        <dbReference type="ARBA" id="ARBA00008792"/>
    </source>
</evidence>